<dbReference type="EMBL" id="BBSC01000005">
    <property type="protein sequence ID" value="GAM76214.1"/>
    <property type="molecule type" value="Genomic_DNA"/>
</dbReference>
<name>A0A0B8QP84_9VIBR</name>
<evidence type="ECO:0000313" key="1">
    <source>
        <dbReference type="EMBL" id="GAM76214.1"/>
    </source>
</evidence>
<dbReference type="AlphaFoldDB" id="A0A0B8QP84"/>
<protein>
    <submittedName>
        <fullName evidence="1">Uncharacterized protein</fullName>
    </submittedName>
</protein>
<evidence type="ECO:0000313" key="2">
    <source>
        <dbReference type="Proteomes" id="UP000031666"/>
    </source>
</evidence>
<organism evidence="1 2">
    <name type="scientific">Vibrio ishigakensis</name>
    <dbReference type="NCBI Taxonomy" id="1481914"/>
    <lineage>
        <taxon>Bacteria</taxon>
        <taxon>Pseudomonadati</taxon>
        <taxon>Pseudomonadota</taxon>
        <taxon>Gammaproteobacteria</taxon>
        <taxon>Vibrionales</taxon>
        <taxon>Vibrionaceae</taxon>
        <taxon>Vibrio</taxon>
    </lineage>
</organism>
<proteinExistence type="predicted"/>
<gene>
    <name evidence="1" type="ORF">JCM19241_512</name>
</gene>
<dbReference type="Proteomes" id="UP000031666">
    <property type="component" value="Unassembled WGS sequence"/>
</dbReference>
<reference evidence="1 2" key="1">
    <citation type="submission" date="2015-01" db="EMBL/GenBank/DDBJ databases">
        <title>Vibrio sp. C94 JCM 19241 whole genome shotgun sequence.</title>
        <authorList>
            <person name="Sawabe T."/>
            <person name="Meirelles P."/>
            <person name="Feng G."/>
            <person name="Sayaka M."/>
            <person name="Hattori M."/>
            <person name="Ohkuma M."/>
        </authorList>
    </citation>
    <scope>NUCLEOTIDE SEQUENCE [LARGE SCALE GENOMIC DNA]</scope>
    <source>
        <strain evidence="2">JCM 19241</strain>
    </source>
</reference>
<comment type="caution">
    <text evidence="1">The sequence shown here is derived from an EMBL/GenBank/DDBJ whole genome shotgun (WGS) entry which is preliminary data.</text>
</comment>
<reference evidence="1 2" key="2">
    <citation type="submission" date="2015-01" db="EMBL/GenBank/DDBJ databases">
        <authorList>
            <consortium name="NBRP consortium"/>
            <person name="Sawabe T."/>
            <person name="Meirelles P."/>
            <person name="Feng G."/>
            <person name="Sayaka M."/>
            <person name="Hattori M."/>
            <person name="Ohkuma M."/>
        </authorList>
    </citation>
    <scope>NUCLEOTIDE SEQUENCE [LARGE SCALE GENOMIC DNA]</scope>
    <source>
        <strain evidence="2">JCM 19241</strain>
    </source>
</reference>
<sequence>MEAMVEFNGSWHVSYDSLHTQVEHYEMRPTNPLGEKLVAVMHDSAKAIDPISSIRVKVESRDQYIEASRDSKARCYRVYQ</sequence>
<accession>A0A0B8QP84</accession>